<evidence type="ECO:0000313" key="7">
    <source>
        <dbReference type="EMBL" id="TNY23959.1"/>
    </source>
</evidence>
<dbReference type="GO" id="GO:0005634">
    <property type="term" value="C:nucleus"/>
    <property type="evidence" value="ECO:0007669"/>
    <property type="project" value="TreeGrafter"/>
</dbReference>
<dbReference type="SMART" id="SM00382">
    <property type="entry name" value="AAA"/>
    <property type="match status" value="2"/>
</dbReference>
<dbReference type="SUPFAM" id="SSF52540">
    <property type="entry name" value="P-loop containing nucleoside triphosphate hydrolases"/>
    <property type="match status" value="2"/>
</dbReference>
<feature type="domain" description="AAA+ ATPase" evidence="6">
    <location>
        <begin position="535"/>
        <end position="671"/>
    </location>
</feature>
<dbReference type="GO" id="GO:0005524">
    <property type="term" value="F:ATP binding"/>
    <property type="evidence" value="ECO:0007669"/>
    <property type="project" value="UniProtKB-KW"/>
</dbReference>
<dbReference type="Pfam" id="PF17862">
    <property type="entry name" value="AAA_lid_3"/>
    <property type="match status" value="2"/>
</dbReference>
<evidence type="ECO:0000256" key="4">
    <source>
        <dbReference type="ARBA" id="ARBA00022840"/>
    </source>
</evidence>
<name>A0A5C5G608_9BASI</name>
<feature type="compositionally biased region" description="Gly residues" evidence="5">
    <location>
        <begin position="813"/>
        <end position="826"/>
    </location>
</feature>
<proteinExistence type="inferred from homology"/>
<dbReference type="CDD" id="cd19530">
    <property type="entry name" value="RecA-like_NVL_r2-like"/>
    <property type="match status" value="1"/>
</dbReference>
<keyword evidence="2" id="KW-0677">Repeat</keyword>
<dbReference type="Pfam" id="PF00004">
    <property type="entry name" value="AAA"/>
    <property type="match status" value="2"/>
</dbReference>
<dbReference type="CDD" id="cd19518">
    <property type="entry name" value="RecA-like_NVL_r1-like"/>
    <property type="match status" value="1"/>
</dbReference>
<feature type="region of interest" description="Disordered" evidence="5">
    <location>
        <begin position="793"/>
        <end position="836"/>
    </location>
</feature>
<evidence type="ECO:0000256" key="2">
    <source>
        <dbReference type="ARBA" id="ARBA00022737"/>
    </source>
</evidence>
<evidence type="ECO:0000256" key="3">
    <source>
        <dbReference type="ARBA" id="ARBA00022741"/>
    </source>
</evidence>
<dbReference type="Gene3D" id="3.40.50.300">
    <property type="entry name" value="P-loop containing nucleotide triphosphate hydrolases"/>
    <property type="match status" value="2"/>
</dbReference>
<reference evidence="7 8" key="1">
    <citation type="submission" date="2019-03" db="EMBL/GenBank/DDBJ databases">
        <title>Rhodosporidium diobovatum UCD-FST 08-225 genome sequencing, assembly, and annotation.</title>
        <authorList>
            <person name="Fakankun I.U."/>
            <person name="Fristensky B."/>
            <person name="Levin D.B."/>
        </authorList>
    </citation>
    <scope>NUCLEOTIDE SEQUENCE [LARGE SCALE GENOMIC DNA]</scope>
    <source>
        <strain evidence="7 8">UCD-FST 08-225</strain>
    </source>
</reference>
<dbReference type="GO" id="GO:0042254">
    <property type="term" value="P:ribosome biogenesis"/>
    <property type="evidence" value="ECO:0007669"/>
    <property type="project" value="TreeGrafter"/>
</dbReference>
<dbReference type="InterPro" id="IPR041569">
    <property type="entry name" value="AAA_lid_3"/>
</dbReference>
<evidence type="ECO:0000256" key="1">
    <source>
        <dbReference type="ARBA" id="ARBA00006914"/>
    </source>
</evidence>
<keyword evidence="4" id="KW-0067">ATP-binding</keyword>
<dbReference type="PANTHER" id="PTHR23077">
    <property type="entry name" value="AAA-FAMILY ATPASE"/>
    <property type="match status" value="1"/>
</dbReference>
<feature type="compositionally biased region" description="Low complexity" evidence="5">
    <location>
        <begin position="20"/>
        <end position="42"/>
    </location>
</feature>
<evidence type="ECO:0000259" key="6">
    <source>
        <dbReference type="SMART" id="SM00382"/>
    </source>
</evidence>
<dbReference type="InterPro" id="IPR003960">
    <property type="entry name" value="ATPase_AAA_CS"/>
</dbReference>
<feature type="compositionally biased region" description="Low complexity" evidence="5">
    <location>
        <begin position="54"/>
        <end position="82"/>
    </location>
</feature>
<feature type="compositionally biased region" description="Low complexity" evidence="5">
    <location>
        <begin position="827"/>
        <end position="836"/>
    </location>
</feature>
<dbReference type="EMBL" id="SOZI01000006">
    <property type="protein sequence ID" value="TNY23959.1"/>
    <property type="molecule type" value="Genomic_DNA"/>
</dbReference>
<feature type="domain" description="AAA+ ATPase" evidence="6">
    <location>
        <begin position="154"/>
        <end position="294"/>
    </location>
</feature>
<protein>
    <submittedName>
        <fullName evidence="7">AAA-domain-containing protein</fullName>
    </submittedName>
</protein>
<organism evidence="7 8">
    <name type="scientific">Rhodotorula diobovata</name>
    <dbReference type="NCBI Taxonomy" id="5288"/>
    <lineage>
        <taxon>Eukaryota</taxon>
        <taxon>Fungi</taxon>
        <taxon>Dikarya</taxon>
        <taxon>Basidiomycota</taxon>
        <taxon>Pucciniomycotina</taxon>
        <taxon>Microbotryomycetes</taxon>
        <taxon>Sporidiobolales</taxon>
        <taxon>Sporidiobolaceae</taxon>
        <taxon>Rhodotorula</taxon>
    </lineage>
</organism>
<dbReference type="Gene3D" id="1.10.8.60">
    <property type="match status" value="2"/>
</dbReference>
<feature type="compositionally biased region" description="Low complexity" evidence="5">
    <location>
        <begin position="381"/>
        <end position="393"/>
    </location>
</feature>
<dbReference type="FunFam" id="3.40.50.300:FF:000365">
    <property type="entry name" value="Ribosome biogenesis ATPase RIX7"/>
    <property type="match status" value="1"/>
</dbReference>
<keyword evidence="8" id="KW-1185">Reference proteome</keyword>
<dbReference type="GO" id="GO:0016887">
    <property type="term" value="F:ATP hydrolysis activity"/>
    <property type="evidence" value="ECO:0007669"/>
    <property type="project" value="InterPro"/>
</dbReference>
<dbReference type="AlphaFoldDB" id="A0A5C5G608"/>
<feature type="region of interest" description="Disordered" evidence="5">
    <location>
        <begin position="1"/>
        <end position="122"/>
    </location>
</feature>
<feature type="region of interest" description="Disordered" evidence="5">
    <location>
        <begin position="381"/>
        <end position="431"/>
    </location>
</feature>
<sequence length="836" mass="87507">MSSNQAMVHLNRQLSGMSYRSRNNNLSLNQPSPLATPPATSTDSQDAPSPLAGPSTADTASSSSASASTSTHQPASAAAPAPVKRKLRPSTSSRDPATPKRSRPATTSSNPSHAPPSTRLADLGGVDQCVEQMLELVALPLMHPEVYLHTGVRPPRGVLLVGPPGCGKTMLAGAIAGELGLPFISISAPSVVSGMSGESEKTLRETFEEAARQAPCILFIDEIDAITPKRETAQREMERRIVAQLLTCMDDLAWDKTDGKPVMVISATNRPDSLDPALRRAGRFDAEITMGVPDEAGRERILRVLMAKLRLSGDFDYALLAKHTPGYVGADLSALTGAAGVIAVKRIFEQFGPAGAAALLPELATGEGALGLLQQQQTAAGAGEDAEMAGVEAQQDEPAAAVAVEDGSSAAPTPGTVTPSEEAPPAAPSDAAVVPSLPFSTLPPSLATLPIAAFLRAHPTSLTADQLSSIALTNADFVRALSIVQPSSQREGFTTVPDVTWDDLGALTAVRDEMRMSIVRPIRRPDVFRLLGLNAPCGVLLWGPPGCGKTLLAKAVANESRANFISVKGPELLNKYVGESERAVRQVFARARASSPCIIFFDELDAMVPRRDDSLSESSARIVNTLLTELDGLEPRKQVFVIGATNRPDILDPAMCRPGRLDKLLYVDLPSAAERVEILGACARKTPLARDVDLVRVAHHPRAEGLSGADLAALVREAATMAVKELFAQLDLDLDGPALGGPSSSSTTAGLGGAAGLEARVEMRHFAAALERANPSVSRQQRRRFETLRRRFAGQPVGHRGEAEEPAAVGAAGEAGGAGAGEGADGVGADAVVEEP</sequence>
<dbReference type="FunFam" id="3.40.50.300:FF:000018">
    <property type="entry name" value="Cell division control 48"/>
    <property type="match status" value="1"/>
</dbReference>
<dbReference type="InterPro" id="IPR050168">
    <property type="entry name" value="AAA_ATPase_domain"/>
</dbReference>
<dbReference type="InterPro" id="IPR003959">
    <property type="entry name" value="ATPase_AAA_core"/>
</dbReference>
<feature type="compositionally biased region" description="Polar residues" evidence="5">
    <location>
        <begin position="1"/>
        <end position="18"/>
    </location>
</feature>
<comment type="similarity">
    <text evidence="1">Belongs to the AAA ATPase family.</text>
</comment>
<accession>A0A5C5G608</accession>
<dbReference type="GO" id="GO:1990275">
    <property type="term" value="F:preribosome binding"/>
    <property type="evidence" value="ECO:0007669"/>
    <property type="project" value="TreeGrafter"/>
</dbReference>
<dbReference type="PANTHER" id="PTHR23077:SF171">
    <property type="entry name" value="NUCLEAR VALOSIN-CONTAINING PROTEIN-LIKE"/>
    <property type="match status" value="1"/>
</dbReference>
<keyword evidence="3" id="KW-0547">Nucleotide-binding</keyword>
<comment type="caution">
    <text evidence="7">The sequence shown here is derived from an EMBL/GenBank/DDBJ whole genome shotgun (WGS) entry which is preliminary data.</text>
</comment>
<dbReference type="OrthoDB" id="27435at2759"/>
<evidence type="ECO:0000256" key="5">
    <source>
        <dbReference type="SAM" id="MobiDB-lite"/>
    </source>
</evidence>
<dbReference type="STRING" id="5288.A0A5C5G608"/>
<gene>
    <name evidence="7" type="ORF">DMC30DRAFT_371907</name>
</gene>
<dbReference type="Proteomes" id="UP000311382">
    <property type="component" value="Unassembled WGS sequence"/>
</dbReference>
<dbReference type="PROSITE" id="PS00674">
    <property type="entry name" value="AAA"/>
    <property type="match status" value="1"/>
</dbReference>
<feature type="compositionally biased region" description="Low complexity" evidence="5">
    <location>
        <begin position="419"/>
        <end position="431"/>
    </location>
</feature>
<dbReference type="InterPro" id="IPR003593">
    <property type="entry name" value="AAA+_ATPase"/>
</dbReference>
<evidence type="ECO:0000313" key="8">
    <source>
        <dbReference type="Proteomes" id="UP000311382"/>
    </source>
</evidence>
<dbReference type="InterPro" id="IPR027417">
    <property type="entry name" value="P-loop_NTPase"/>
</dbReference>
<dbReference type="GO" id="GO:0003723">
    <property type="term" value="F:RNA binding"/>
    <property type="evidence" value="ECO:0007669"/>
    <property type="project" value="TreeGrafter"/>
</dbReference>